<comment type="caution">
    <text evidence="2">The sequence shown here is derived from an EMBL/GenBank/DDBJ whole genome shotgun (WGS) entry which is preliminary data.</text>
</comment>
<dbReference type="InterPro" id="IPR029058">
    <property type="entry name" value="AB_hydrolase_fold"/>
</dbReference>
<reference evidence="2" key="1">
    <citation type="submission" date="2023-06" db="EMBL/GenBank/DDBJ databases">
        <title>Multi-omics analyses reveal the molecular pathogenesis toolkit of Lasiodiplodia hormozganensis, a cross-kingdom pathogen.</title>
        <authorList>
            <person name="Felix C."/>
            <person name="Meneses R."/>
            <person name="Goncalves M.F.M."/>
            <person name="Tilleman L."/>
            <person name="Duarte A.S."/>
            <person name="Jorrin-Novo J.V."/>
            <person name="Van De Peer Y."/>
            <person name="Deforce D."/>
            <person name="Van Nieuwerburgh F."/>
            <person name="Esteves A.C."/>
            <person name="Alves A."/>
        </authorList>
    </citation>
    <scope>NUCLEOTIDE SEQUENCE</scope>
    <source>
        <strain evidence="2">CBS 339.90</strain>
    </source>
</reference>
<evidence type="ECO:0000259" key="1">
    <source>
        <dbReference type="Pfam" id="PF12697"/>
    </source>
</evidence>
<keyword evidence="3" id="KW-1185">Reference proteome</keyword>
<evidence type="ECO:0000313" key="2">
    <source>
        <dbReference type="EMBL" id="KAK0645221.1"/>
    </source>
</evidence>
<dbReference type="SUPFAM" id="SSF53474">
    <property type="entry name" value="alpha/beta-Hydrolases"/>
    <property type="match status" value="1"/>
</dbReference>
<dbReference type="EMBL" id="JAUJDW010000056">
    <property type="protein sequence ID" value="KAK0645221.1"/>
    <property type="molecule type" value="Genomic_DNA"/>
</dbReference>
<dbReference type="PANTHER" id="PTHR43433">
    <property type="entry name" value="HYDROLASE, ALPHA/BETA FOLD FAMILY PROTEIN"/>
    <property type="match status" value="1"/>
</dbReference>
<sequence length="328" mass="34361">MSSQQEQQHPQAILHLPSSGRTLSYATYGSTLATAPTILYYHGFPASHAEAALYHGAALRRGVRIIAPDRPGMGASSFARDRAIADWPRDVLALADALGVRRFAVLGVSGGAPYALACGAAASSVTPEEKLMRGRLVAVAVVAGLYPASLGLAGMLPDARALLWVAPWWTGLVRWALEWGLGAAAARAEDDGGAALGEVLGRGMVGRPEADRRVWDEDEAGFRGCLVESVRGAVPGGSAEGAAREARLFGSDWGFGLDEVEVPAAGEGRRRIVLWHGALDVNSPVAMAEKAAALIGGGAELRVEPDEAHASLTVHKVDEVLDTLKAFF</sequence>
<dbReference type="InterPro" id="IPR050471">
    <property type="entry name" value="AB_hydrolase"/>
</dbReference>
<protein>
    <recommendedName>
        <fullName evidence="1">AB hydrolase-1 domain-containing protein</fullName>
    </recommendedName>
</protein>
<name>A0AA39Y526_9PEZI</name>
<dbReference type="PANTHER" id="PTHR43433:SF10">
    <property type="entry name" value="AB HYDROLASE-1 DOMAIN-CONTAINING PROTEIN"/>
    <property type="match status" value="1"/>
</dbReference>
<dbReference type="Proteomes" id="UP001175001">
    <property type="component" value="Unassembled WGS sequence"/>
</dbReference>
<proteinExistence type="predicted"/>
<feature type="domain" description="AB hydrolase-1" evidence="1">
    <location>
        <begin position="42"/>
        <end position="321"/>
    </location>
</feature>
<organism evidence="2 3">
    <name type="scientific">Lasiodiplodia hormozganensis</name>
    <dbReference type="NCBI Taxonomy" id="869390"/>
    <lineage>
        <taxon>Eukaryota</taxon>
        <taxon>Fungi</taxon>
        <taxon>Dikarya</taxon>
        <taxon>Ascomycota</taxon>
        <taxon>Pezizomycotina</taxon>
        <taxon>Dothideomycetes</taxon>
        <taxon>Dothideomycetes incertae sedis</taxon>
        <taxon>Botryosphaeriales</taxon>
        <taxon>Botryosphaeriaceae</taxon>
        <taxon>Lasiodiplodia</taxon>
    </lineage>
</organism>
<dbReference type="Pfam" id="PF12697">
    <property type="entry name" value="Abhydrolase_6"/>
    <property type="match status" value="1"/>
</dbReference>
<dbReference type="InterPro" id="IPR000073">
    <property type="entry name" value="AB_hydrolase_1"/>
</dbReference>
<dbReference type="AlphaFoldDB" id="A0AA39Y526"/>
<accession>A0AA39Y526</accession>
<gene>
    <name evidence="2" type="ORF">DIS24_g8098</name>
</gene>
<evidence type="ECO:0000313" key="3">
    <source>
        <dbReference type="Proteomes" id="UP001175001"/>
    </source>
</evidence>
<dbReference type="Gene3D" id="3.40.50.1820">
    <property type="entry name" value="alpha/beta hydrolase"/>
    <property type="match status" value="1"/>
</dbReference>